<dbReference type="Proteomes" id="UP001501637">
    <property type="component" value="Unassembled WGS sequence"/>
</dbReference>
<dbReference type="PANTHER" id="PTHR33498:SF1">
    <property type="entry name" value="TRANSPOSASE FOR INSERTION SEQUENCE ELEMENT IS1557"/>
    <property type="match status" value="1"/>
</dbReference>
<evidence type="ECO:0008006" key="3">
    <source>
        <dbReference type="Google" id="ProtNLM"/>
    </source>
</evidence>
<protein>
    <recommendedName>
        <fullName evidence="3">Transposase</fullName>
    </recommendedName>
</protein>
<dbReference type="PANTHER" id="PTHR33498">
    <property type="entry name" value="TRANSPOSASE FOR INSERTION SEQUENCE ELEMENT IS1557"/>
    <property type="match status" value="1"/>
</dbReference>
<sequence>MLQGLTTRWNSGPVEGRVNHIKMIKRQMFGRAGLSLLRKRVLLTAAR</sequence>
<proteinExistence type="predicted"/>
<dbReference type="InterPro" id="IPR047951">
    <property type="entry name" value="Transpos_ISL3"/>
</dbReference>
<evidence type="ECO:0000313" key="1">
    <source>
        <dbReference type="EMBL" id="GAA3084409.1"/>
    </source>
</evidence>
<accession>A0ABP6MAZ9</accession>
<comment type="caution">
    <text evidence="1">The sequence shown here is derived from an EMBL/GenBank/DDBJ whole genome shotgun (WGS) entry which is preliminary data.</text>
</comment>
<name>A0ABP6MAZ9_9ACTN</name>
<organism evidence="1 2">
    <name type="scientific">Streptomyces rectiviolaceus</name>
    <dbReference type="NCBI Taxonomy" id="332591"/>
    <lineage>
        <taxon>Bacteria</taxon>
        <taxon>Bacillati</taxon>
        <taxon>Actinomycetota</taxon>
        <taxon>Actinomycetes</taxon>
        <taxon>Kitasatosporales</taxon>
        <taxon>Streptomycetaceae</taxon>
        <taxon>Streptomyces</taxon>
    </lineage>
</organism>
<gene>
    <name evidence="1" type="ORF">GCM10010449_05240</name>
</gene>
<keyword evidence="2" id="KW-1185">Reference proteome</keyword>
<dbReference type="EMBL" id="BAAAUG010000013">
    <property type="protein sequence ID" value="GAA3084409.1"/>
    <property type="molecule type" value="Genomic_DNA"/>
</dbReference>
<reference evidence="2" key="1">
    <citation type="journal article" date="2019" name="Int. J. Syst. Evol. Microbiol.">
        <title>The Global Catalogue of Microorganisms (GCM) 10K type strain sequencing project: providing services to taxonomists for standard genome sequencing and annotation.</title>
        <authorList>
            <consortium name="The Broad Institute Genomics Platform"/>
            <consortium name="The Broad Institute Genome Sequencing Center for Infectious Disease"/>
            <person name="Wu L."/>
            <person name="Ma J."/>
        </authorList>
    </citation>
    <scope>NUCLEOTIDE SEQUENCE [LARGE SCALE GENOMIC DNA]</scope>
    <source>
        <strain evidence="2">JCM 9092</strain>
    </source>
</reference>
<evidence type="ECO:0000313" key="2">
    <source>
        <dbReference type="Proteomes" id="UP001501637"/>
    </source>
</evidence>